<keyword evidence="4" id="KW-1185">Reference proteome</keyword>
<proteinExistence type="predicted"/>
<gene>
    <name evidence="3" type="ORF">V8G54_005128</name>
</gene>
<evidence type="ECO:0000259" key="2">
    <source>
        <dbReference type="Pfam" id="PF03732"/>
    </source>
</evidence>
<protein>
    <recommendedName>
        <fullName evidence="2">Retrotransposon gag domain-containing protein</fullName>
    </recommendedName>
</protein>
<feature type="domain" description="Retrotransposon gag" evidence="2">
    <location>
        <begin position="349"/>
        <end position="423"/>
    </location>
</feature>
<dbReference type="Proteomes" id="UP001374535">
    <property type="component" value="Chromosome 1"/>
</dbReference>
<feature type="region of interest" description="Disordered" evidence="1">
    <location>
        <begin position="442"/>
        <end position="463"/>
    </location>
</feature>
<dbReference type="AlphaFoldDB" id="A0AAQ3SH19"/>
<dbReference type="InterPro" id="IPR005162">
    <property type="entry name" value="Retrotrans_gag_dom"/>
</dbReference>
<organism evidence="3 4">
    <name type="scientific">Vigna mungo</name>
    <name type="common">Black gram</name>
    <name type="synonym">Phaseolus mungo</name>
    <dbReference type="NCBI Taxonomy" id="3915"/>
    <lineage>
        <taxon>Eukaryota</taxon>
        <taxon>Viridiplantae</taxon>
        <taxon>Streptophyta</taxon>
        <taxon>Embryophyta</taxon>
        <taxon>Tracheophyta</taxon>
        <taxon>Spermatophyta</taxon>
        <taxon>Magnoliopsida</taxon>
        <taxon>eudicotyledons</taxon>
        <taxon>Gunneridae</taxon>
        <taxon>Pentapetalae</taxon>
        <taxon>rosids</taxon>
        <taxon>fabids</taxon>
        <taxon>Fabales</taxon>
        <taxon>Fabaceae</taxon>
        <taxon>Papilionoideae</taxon>
        <taxon>50 kb inversion clade</taxon>
        <taxon>NPAAA clade</taxon>
        <taxon>indigoferoid/millettioid clade</taxon>
        <taxon>Phaseoleae</taxon>
        <taxon>Vigna</taxon>
    </lineage>
</organism>
<evidence type="ECO:0000313" key="3">
    <source>
        <dbReference type="EMBL" id="WVZ26584.1"/>
    </source>
</evidence>
<dbReference type="Pfam" id="PF03732">
    <property type="entry name" value="Retrotrans_gag"/>
    <property type="match status" value="1"/>
</dbReference>
<name>A0AAQ3SH19_VIGMU</name>
<feature type="region of interest" description="Disordered" evidence="1">
    <location>
        <begin position="495"/>
        <end position="545"/>
    </location>
</feature>
<evidence type="ECO:0000313" key="4">
    <source>
        <dbReference type="Proteomes" id="UP001374535"/>
    </source>
</evidence>
<evidence type="ECO:0000256" key="1">
    <source>
        <dbReference type="SAM" id="MobiDB-lite"/>
    </source>
</evidence>
<reference evidence="3 4" key="1">
    <citation type="journal article" date="2023" name="Life. Sci Alliance">
        <title>Evolutionary insights into 3D genome organization and epigenetic landscape of Vigna mungo.</title>
        <authorList>
            <person name="Junaid A."/>
            <person name="Singh B."/>
            <person name="Bhatia S."/>
        </authorList>
    </citation>
    <scope>NUCLEOTIDE SEQUENCE [LARGE SCALE GENOMIC DNA]</scope>
    <source>
        <strain evidence="3">Urdbean</strain>
    </source>
</reference>
<dbReference type="EMBL" id="CP144700">
    <property type="protein sequence ID" value="WVZ26584.1"/>
    <property type="molecule type" value="Genomic_DNA"/>
</dbReference>
<sequence>MDLPRREHMSKYDWSIKLLFRQSWLLANLGEEYFLRRLRNNPIVEKIVDGMTIGQLCMYKEVKGEEEGNVDKVNNDKASFISLLQVRQETCHGASGTWQLLAKKSKRWSNRVVVSREQRCSKSVEVAQEKGCPKNAIIDMVQNDQRALNVADEKKLLENACNYQRAKSKICSKGVEAAKVQKVFGYCLLKRVKVMKLRILLNPIEKSQFDKVRANVPREKVIILRQMNDQIGERRESVKGYEVEGCELVRRRVILWRKELALLSMLSKMFDQVEALETLGGFCQLMLEEFTKLRNEQVGDHMDSGAEYRMAAKKVEFPSFNGTNPVGWITRAETYFEVQGSTEEVKVRLAKLSMEGAAIHWFNLLQEAEVGLLWTKLKRELIGRYGGRTSDNPFEELKDLSQTSSIDKYLAEFEYIVSSISFTKGTISGLFYLRIEIGDSAKGSRVQPRESPPSHAHGSRCGSRIARRGISAWRRSTGLEKQLRLGTNLGRLGVGLGATQGTQTKPLSVGSSSPHEPCSGTQQSSRVFGDRFPAAHRNRDTKHLP</sequence>
<feature type="compositionally biased region" description="Polar residues" evidence="1">
    <location>
        <begin position="499"/>
        <end position="526"/>
    </location>
</feature>
<accession>A0AAQ3SH19</accession>